<organism evidence="1 2">
    <name type="scientific">Tegillarca granosa</name>
    <name type="common">Malaysian cockle</name>
    <name type="synonym">Anadara granosa</name>
    <dbReference type="NCBI Taxonomy" id="220873"/>
    <lineage>
        <taxon>Eukaryota</taxon>
        <taxon>Metazoa</taxon>
        <taxon>Spiralia</taxon>
        <taxon>Lophotrochozoa</taxon>
        <taxon>Mollusca</taxon>
        <taxon>Bivalvia</taxon>
        <taxon>Autobranchia</taxon>
        <taxon>Pteriomorphia</taxon>
        <taxon>Arcoida</taxon>
        <taxon>Arcoidea</taxon>
        <taxon>Arcidae</taxon>
        <taxon>Tegillarca</taxon>
    </lineage>
</organism>
<protein>
    <submittedName>
        <fullName evidence="1">Uncharacterized protein</fullName>
    </submittedName>
</protein>
<evidence type="ECO:0000313" key="2">
    <source>
        <dbReference type="Proteomes" id="UP001217089"/>
    </source>
</evidence>
<sequence>MGYQPKTYGKPSSSKYSYGRISFSKTGVRDEQSTEQEAEFGPMVKGYQMPSTNGYTDFDYAQHEGEFETVLDPGHHSSTVKFKEAVIVD</sequence>
<keyword evidence="2" id="KW-1185">Reference proteome</keyword>
<evidence type="ECO:0000313" key="1">
    <source>
        <dbReference type="EMBL" id="KAJ8301149.1"/>
    </source>
</evidence>
<proteinExistence type="predicted"/>
<dbReference type="EMBL" id="JARBDR010000918">
    <property type="protein sequence ID" value="KAJ8301149.1"/>
    <property type="molecule type" value="Genomic_DNA"/>
</dbReference>
<comment type="caution">
    <text evidence="1">The sequence shown here is derived from an EMBL/GenBank/DDBJ whole genome shotgun (WGS) entry which is preliminary data.</text>
</comment>
<name>A0ABQ9E723_TEGGR</name>
<accession>A0ABQ9E723</accession>
<reference evidence="1 2" key="1">
    <citation type="submission" date="2022-12" db="EMBL/GenBank/DDBJ databases">
        <title>Chromosome-level genome of Tegillarca granosa.</title>
        <authorList>
            <person name="Kim J."/>
        </authorList>
    </citation>
    <scope>NUCLEOTIDE SEQUENCE [LARGE SCALE GENOMIC DNA]</scope>
    <source>
        <strain evidence="1">Teg-2019</strain>
        <tissue evidence="1">Adductor muscle</tissue>
    </source>
</reference>
<gene>
    <name evidence="1" type="ORF">KUTeg_020136</name>
</gene>
<dbReference type="Proteomes" id="UP001217089">
    <property type="component" value="Unassembled WGS sequence"/>
</dbReference>